<evidence type="ECO:0000256" key="3">
    <source>
        <dbReference type="ARBA" id="ARBA00022679"/>
    </source>
</evidence>
<evidence type="ECO:0000256" key="12">
    <source>
        <dbReference type="SAM" id="MobiDB-lite"/>
    </source>
</evidence>
<dbReference type="Proteomes" id="UP001497516">
    <property type="component" value="Chromosome 7"/>
</dbReference>
<dbReference type="Gene3D" id="2.60.200.40">
    <property type="match status" value="1"/>
</dbReference>
<dbReference type="SMART" id="SM00045">
    <property type="entry name" value="DAGKa"/>
    <property type="match status" value="1"/>
</dbReference>
<dbReference type="Gene3D" id="3.30.60.20">
    <property type="match status" value="1"/>
</dbReference>
<dbReference type="Pfam" id="PF00609">
    <property type="entry name" value="DAGK_acc"/>
    <property type="match status" value="1"/>
</dbReference>
<dbReference type="CDD" id="cd00029">
    <property type="entry name" value="C1"/>
    <property type="match status" value="1"/>
</dbReference>
<feature type="domain" description="Phorbol-ester/DAG-type" evidence="14">
    <location>
        <begin position="73"/>
        <end position="135"/>
    </location>
</feature>
<keyword evidence="13" id="KW-0472">Membrane</keyword>
<dbReference type="Pfam" id="PF00130">
    <property type="entry name" value="C1_1"/>
    <property type="match status" value="1"/>
</dbReference>
<evidence type="ECO:0000256" key="4">
    <source>
        <dbReference type="ARBA" id="ARBA00022723"/>
    </source>
</evidence>
<dbReference type="Gene3D" id="3.40.50.10330">
    <property type="entry name" value="Probable inorganic polyphosphate/atp-NAD kinase, domain 1"/>
    <property type="match status" value="1"/>
</dbReference>
<dbReference type="InterPro" id="IPR017438">
    <property type="entry name" value="ATP-NAD_kinase_N"/>
</dbReference>
<dbReference type="InterPro" id="IPR001206">
    <property type="entry name" value="Diacylglycerol_kinase_cat_dom"/>
</dbReference>
<keyword evidence="10" id="KW-0346">Stress response</keyword>
<keyword evidence="3 11" id="KW-0808">Transferase</keyword>
<comment type="subunit">
    <text evidence="2">Monomer.</text>
</comment>
<organism evidence="16 17">
    <name type="scientific">Linum trigynum</name>
    <dbReference type="NCBI Taxonomy" id="586398"/>
    <lineage>
        <taxon>Eukaryota</taxon>
        <taxon>Viridiplantae</taxon>
        <taxon>Streptophyta</taxon>
        <taxon>Embryophyta</taxon>
        <taxon>Tracheophyta</taxon>
        <taxon>Spermatophyta</taxon>
        <taxon>Magnoliopsida</taxon>
        <taxon>eudicotyledons</taxon>
        <taxon>Gunneridae</taxon>
        <taxon>Pentapetalae</taxon>
        <taxon>rosids</taxon>
        <taxon>fabids</taxon>
        <taxon>Malpighiales</taxon>
        <taxon>Linaceae</taxon>
        <taxon>Linum</taxon>
    </lineage>
</organism>
<feature type="transmembrane region" description="Helical" evidence="13">
    <location>
        <begin position="23"/>
        <end position="44"/>
    </location>
</feature>
<dbReference type="InterPro" id="IPR016064">
    <property type="entry name" value="NAD/diacylglycerol_kinase_sf"/>
</dbReference>
<keyword evidence="5" id="KW-0677">Repeat</keyword>
<evidence type="ECO:0000256" key="5">
    <source>
        <dbReference type="ARBA" id="ARBA00022737"/>
    </source>
</evidence>
<dbReference type="InterPro" id="IPR037607">
    <property type="entry name" value="DGK"/>
</dbReference>
<keyword evidence="9 11" id="KW-0067">ATP-binding</keyword>
<keyword evidence="8" id="KW-0862">Zinc</keyword>
<keyword evidence="6 11" id="KW-0547">Nucleotide-binding</keyword>
<dbReference type="GO" id="GO:0005524">
    <property type="term" value="F:ATP binding"/>
    <property type="evidence" value="ECO:0007669"/>
    <property type="project" value="UniProtKB-KW"/>
</dbReference>
<name>A0AAV2FQ92_9ROSI</name>
<feature type="region of interest" description="Disordered" evidence="12">
    <location>
        <begin position="235"/>
        <end position="272"/>
    </location>
</feature>
<keyword evidence="7 11" id="KW-0418">Kinase</keyword>
<reference evidence="16 17" key="1">
    <citation type="submission" date="2024-04" db="EMBL/GenBank/DDBJ databases">
        <authorList>
            <person name="Fracassetti M."/>
        </authorList>
    </citation>
    <scope>NUCLEOTIDE SEQUENCE [LARGE SCALE GENOMIC DNA]</scope>
</reference>
<gene>
    <name evidence="16" type="ORF">LTRI10_LOCUS40239</name>
</gene>
<feature type="domain" description="DAGKc" evidence="15">
    <location>
        <begin position="339"/>
        <end position="478"/>
    </location>
</feature>
<evidence type="ECO:0000256" key="11">
    <source>
        <dbReference type="RuleBase" id="RU361128"/>
    </source>
</evidence>
<dbReference type="CDD" id="cd20805">
    <property type="entry name" value="C1_DGK_rpt2"/>
    <property type="match status" value="1"/>
</dbReference>
<dbReference type="GO" id="GO:0004143">
    <property type="term" value="F:ATP-dependent diacylglycerol kinase activity"/>
    <property type="evidence" value="ECO:0007669"/>
    <property type="project" value="UniProtKB-EC"/>
</dbReference>
<evidence type="ECO:0000313" key="16">
    <source>
        <dbReference type="EMBL" id="CAL1400089.1"/>
    </source>
</evidence>
<dbReference type="SUPFAM" id="SSF111331">
    <property type="entry name" value="NAD kinase/diacylglycerol kinase-like"/>
    <property type="match status" value="1"/>
</dbReference>
<keyword evidence="4" id="KW-0479">Metal-binding</keyword>
<dbReference type="FunFam" id="3.40.50.10330:FF:000006">
    <property type="entry name" value="Diacylglycerol kinase"/>
    <property type="match status" value="1"/>
</dbReference>
<evidence type="ECO:0000256" key="10">
    <source>
        <dbReference type="ARBA" id="ARBA00023016"/>
    </source>
</evidence>
<evidence type="ECO:0000256" key="8">
    <source>
        <dbReference type="ARBA" id="ARBA00022833"/>
    </source>
</evidence>
<feature type="compositionally biased region" description="Polar residues" evidence="12">
    <location>
        <begin position="263"/>
        <end position="272"/>
    </location>
</feature>
<evidence type="ECO:0000256" key="1">
    <source>
        <dbReference type="ARBA" id="ARBA00009280"/>
    </source>
</evidence>
<dbReference type="InterPro" id="IPR000756">
    <property type="entry name" value="Diacylglycerol_kin_accessory"/>
</dbReference>
<evidence type="ECO:0000313" key="17">
    <source>
        <dbReference type="Proteomes" id="UP001497516"/>
    </source>
</evidence>
<evidence type="ECO:0000256" key="2">
    <source>
        <dbReference type="ARBA" id="ARBA00011245"/>
    </source>
</evidence>
<dbReference type="SMART" id="SM00109">
    <property type="entry name" value="C1"/>
    <property type="match status" value="2"/>
</dbReference>
<dbReference type="GO" id="GO:0046872">
    <property type="term" value="F:metal ion binding"/>
    <property type="evidence" value="ECO:0007669"/>
    <property type="project" value="UniProtKB-KW"/>
</dbReference>
<evidence type="ECO:0000259" key="14">
    <source>
        <dbReference type="PROSITE" id="PS50081"/>
    </source>
</evidence>
<proteinExistence type="inferred from homology"/>
<dbReference type="GO" id="GO:0007200">
    <property type="term" value="P:phospholipase C-activating G protein-coupled receptor signaling pathway"/>
    <property type="evidence" value="ECO:0007669"/>
    <property type="project" value="InterPro"/>
</dbReference>
<feature type="domain" description="Phorbol-ester/DAG-type" evidence="14">
    <location>
        <begin position="147"/>
        <end position="210"/>
    </location>
</feature>
<dbReference type="EC" id="2.7.1.107" evidence="11"/>
<sequence length="713" mass="79490">MFDGEISLVWRLMTSSESYGPFLFRWFLTATLGVLALAYAILIWQRKTSLNWVKAAARAKKEAWRKLNVPRSSHSWMEDLAQIRLPSTCCVCLTSLVSPTNASKSASHSTSSVHRCSVCGVAAHFYCSEFTAKDCKCVAQAAFIQVQHQWSERWSKMEEISEMSAFCCYCDDPCGVPFVTDSPTWHCLWCQRLIHVKCHAKLSKESGNICDLGPLSRIILSPLCVKDLDDKGSSCSTPEEIPASTFRGQMKRRRTRGKNGNNHSANGKLQDASSATTKALDFLLNGLVNLRKSGSEKTGNSRSKRDGRSNGPVNGLTHKKDGTTFNSQLKRYALVNLSQDARPLLVFINFKSGGQLGSSLRSRMNLLLNPAQVFELSSSQGPEAGLQLFSDVQYFRILVCGGDGTVAWVLDAIERHNFESPPPVAVLPLGTGNDLSRVLQWGRGFKMAKRQGGLCAILHEVDHAAVTMLDRWKVNIIEENLEADTKNIQSKFMINYLGIGCDAKLAYEFHVTRQEKPEKFSSQFVNKLRYAKEGARDIMDRACADLPWQVWLEVDGKDVQIPKDTEGLIVLNIGSYMGGVDLWQNDYEHDDDFTLQSMQDKMLEIVCVRGAWHLGKIQVGLSQAKRLAQGNIIRIHASSSFPVQIDGEPFIHQPGCLEIKHDGQVFMLRRTLEEPRGHAVAIMTEVLADAECKGIINTSQRKILLQQLALNLS</sequence>
<dbReference type="FunFam" id="2.60.200.40:FF:000006">
    <property type="entry name" value="Diacylglycerol kinase"/>
    <property type="match status" value="1"/>
</dbReference>
<dbReference type="PROSITE" id="PS50146">
    <property type="entry name" value="DAGK"/>
    <property type="match status" value="1"/>
</dbReference>
<keyword evidence="17" id="KW-1185">Reference proteome</keyword>
<keyword evidence="13" id="KW-0812">Transmembrane</keyword>
<keyword evidence="13" id="KW-1133">Transmembrane helix</keyword>
<protein>
    <recommendedName>
        <fullName evidence="11">Diacylglycerol kinase</fullName>
        <shortName evidence="11">DAG kinase</shortName>
        <ecNumber evidence="11">2.7.1.107</ecNumber>
    </recommendedName>
</protein>
<evidence type="ECO:0000259" key="15">
    <source>
        <dbReference type="PROSITE" id="PS50146"/>
    </source>
</evidence>
<evidence type="ECO:0000256" key="13">
    <source>
        <dbReference type="SAM" id="Phobius"/>
    </source>
</evidence>
<dbReference type="Pfam" id="PF00781">
    <property type="entry name" value="DAGK_cat"/>
    <property type="match status" value="1"/>
</dbReference>
<dbReference type="InterPro" id="IPR002219">
    <property type="entry name" value="PKC_DAG/PE"/>
</dbReference>
<evidence type="ECO:0000256" key="9">
    <source>
        <dbReference type="ARBA" id="ARBA00022840"/>
    </source>
</evidence>
<feature type="region of interest" description="Disordered" evidence="12">
    <location>
        <begin position="293"/>
        <end position="322"/>
    </location>
</feature>
<dbReference type="PANTHER" id="PTHR11255">
    <property type="entry name" value="DIACYLGLYCEROL KINASE"/>
    <property type="match status" value="1"/>
</dbReference>
<evidence type="ECO:0000256" key="6">
    <source>
        <dbReference type="ARBA" id="ARBA00022741"/>
    </source>
</evidence>
<dbReference type="AlphaFoldDB" id="A0AAV2FQ92"/>
<dbReference type="SUPFAM" id="SSF57889">
    <property type="entry name" value="Cysteine-rich domain"/>
    <property type="match status" value="1"/>
</dbReference>
<comment type="catalytic activity">
    <reaction evidence="11">
        <text>a 1,2-diacyl-sn-glycerol + ATP = a 1,2-diacyl-sn-glycero-3-phosphate + ADP + H(+)</text>
        <dbReference type="Rhea" id="RHEA:10272"/>
        <dbReference type="ChEBI" id="CHEBI:15378"/>
        <dbReference type="ChEBI" id="CHEBI:17815"/>
        <dbReference type="ChEBI" id="CHEBI:30616"/>
        <dbReference type="ChEBI" id="CHEBI:58608"/>
        <dbReference type="ChEBI" id="CHEBI:456216"/>
        <dbReference type="EC" id="2.7.1.107"/>
    </reaction>
</comment>
<dbReference type="GO" id="GO:0016020">
    <property type="term" value="C:membrane"/>
    <property type="evidence" value="ECO:0007669"/>
    <property type="project" value="TreeGrafter"/>
</dbReference>
<dbReference type="EMBL" id="OZ034820">
    <property type="protein sequence ID" value="CAL1400089.1"/>
    <property type="molecule type" value="Genomic_DNA"/>
</dbReference>
<accession>A0AAV2FQ92</accession>
<dbReference type="SMART" id="SM00046">
    <property type="entry name" value="DAGKc"/>
    <property type="match status" value="1"/>
</dbReference>
<dbReference type="InterPro" id="IPR046349">
    <property type="entry name" value="C1-like_sf"/>
</dbReference>
<dbReference type="PANTHER" id="PTHR11255:SF104">
    <property type="entry name" value="DIACYLGLYCEROL KINASE 2"/>
    <property type="match status" value="1"/>
</dbReference>
<dbReference type="PROSITE" id="PS50081">
    <property type="entry name" value="ZF_DAG_PE_2"/>
    <property type="match status" value="2"/>
</dbReference>
<comment type="similarity">
    <text evidence="1 11">Belongs to the eukaryotic diacylglycerol kinase family.</text>
</comment>
<evidence type="ECO:0000256" key="7">
    <source>
        <dbReference type="ARBA" id="ARBA00022777"/>
    </source>
</evidence>